<dbReference type="SMART" id="SM01394">
    <property type="entry name" value="S_100"/>
    <property type="match status" value="1"/>
</dbReference>
<dbReference type="InterPro" id="IPR011992">
    <property type="entry name" value="EF-hand-dom_pair"/>
</dbReference>
<sequence length="105" mass="11848">KAKVPSPTETERCIESLIAVFQKYAGKDGYSYTLSKTEFLNFMNTELAAFTKNQKDPGVLDRMMKKLDLNSDGQLDFQEFLNLIGGMAVACHESFLKAAHPHKRM</sequence>
<dbReference type="InterPro" id="IPR001751">
    <property type="entry name" value="S100/CaBP7/8-like_CS"/>
</dbReference>
<dbReference type="InterPro" id="IPR013787">
    <property type="entry name" value="S100_Ca-bd_sub"/>
</dbReference>
<dbReference type="GO" id="GO:0005509">
    <property type="term" value="F:calcium ion binding"/>
    <property type="evidence" value="ECO:0007669"/>
    <property type="project" value="InterPro"/>
</dbReference>
<dbReference type="PANTHER" id="PTHR11639">
    <property type="entry name" value="S100 CALCIUM-BINDING PROTEIN"/>
    <property type="match status" value="1"/>
</dbReference>
<dbReference type="AlphaFoldDB" id="H0XWA5"/>
<keyword evidence="7" id="KW-0597">Phosphoprotein</keyword>
<comment type="subunit">
    <text evidence="5">Homodimer; disulfide-linked.</text>
</comment>
<proteinExistence type="inferred from homology"/>
<dbReference type="STRING" id="30611.ENSOGAP00000020398"/>
<dbReference type="InParanoid" id="H0XWA5"/>
<dbReference type="GO" id="GO:0042127">
    <property type="term" value="P:regulation of cell population proliferation"/>
    <property type="evidence" value="ECO:0007669"/>
    <property type="project" value="InterPro"/>
</dbReference>
<dbReference type="HOGENOM" id="CLU_138624_1_0_1"/>
<dbReference type="eggNOG" id="ENOG502SS6H">
    <property type="taxonomic scope" value="Eukaryota"/>
</dbReference>
<keyword evidence="17" id="KW-1185">Reference proteome</keyword>
<keyword evidence="12" id="KW-1015">Disulfide bond</keyword>
<keyword evidence="8 14" id="KW-0479">Metal-binding</keyword>
<evidence type="ECO:0000256" key="7">
    <source>
        <dbReference type="ARBA" id="ARBA00022553"/>
    </source>
</evidence>
<keyword evidence="13" id="KW-0539">Nucleus</keyword>
<dbReference type="Pfam" id="PF01023">
    <property type="entry name" value="S_100"/>
    <property type="match status" value="1"/>
</dbReference>
<evidence type="ECO:0000256" key="12">
    <source>
        <dbReference type="ARBA" id="ARBA00023157"/>
    </source>
</evidence>
<reference evidence="17" key="1">
    <citation type="submission" date="2011-03" db="EMBL/GenBank/DDBJ databases">
        <title>Version 3 of the genome sequence of Otolemur garnettii (Bushbaby).</title>
        <authorList>
            <consortium name="The Broad Institute Genome Sequencing Platform"/>
            <person name="Di Palma F."/>
            <person name="Johnson J."/>
            <person name="Lander E.S."/>
            <person name="Lindblad-Toh K."/>
            <person name="Jaffe D.B."/>
            <person name="Gnerre S."/>
            <person name="MacCallum I."/>
            <person name="Przybylski D."/>
            <person name="Ribeiro F.J."/>
            <person name="Burton J.N."/>
            <person name="Walker B.J."/>
            <person name="Sharpe T."/>
            <person name="Hall G."/>
        </authorList>
    </citation>
    <scope>NUCLEOTIDE SEQUENCE [LARGE SCALE GENOMIC DNA]</scope>
</reference>
<dbReference type="InterPro" id="IPR002048">
    <property type="entry name" value="EF_hand_dom"/>
</dbReference>
<protein>
    <recommendedName>
        <fullName evidence="14">Protein S100</fullName>
    </recommendedName>
    <alternativeName>
        <fullName evidence="14">S100 calcium-binding protein</fullName>
    </alternativeName>
</protein>
<name>H0XWA5_OTOGA</name>
<comment type="subcellular location">
    <subcellularLocation>
        <location evidence="3">Cytoplasm</location>
    </subcellularLocation>
    <subcellularLocation>
        <location evidence="2">Nucleus</location>
    </subcellularLocation>
</comment>
<dbReference type="GO" id="GO:0044548">
    <property type="term" value="F:S100 protein binding"/>
    <property type="evidence" value="ECO:0007669"/>
    <property type="project" value="TreeGrafter"/>
</dbReference>
<dbReference type="GO" id="GO:0005737">
    <property type="term" value="C:cytoplasm"/>
    <property type="evidence" value="ECO:0007669"/>
    <property type="project" value="UniProtKB-SubCell"/>
</dbReference>
<keyword evidence="11" id="KW-0007">Acetylation</keyword>
<feature type="domain" description="EF-hand" evidence="15">
    <location>
        <begin position="55"/>
        <end position="90"/>
    </location>
</feature>
<dbReference type="FunCoup" id="H0XWA5">
    <property type="interactions" value="395"/>
</dbReference>
<evidence type="ECO:0000256" key="8">
    <source>
        <dbReference type="ARBA" id="ARBA00022723"/>
    </source>
</evidence>
<evidence type="ECO:0000256" key="14">
    <source>
        <dbReference type="RuleBase" id="RU361184"/>
    </source>
</evidence>
<evidence type="ECO:0000259" key="15">
    <source>
        <dbReference type="PROSITE" id="PS50222"/>
    </source>
</evidence>
<keyword evidence="6" id="KW-0963">Cytoplasm</keyword>
<evidence type="ECO:0000256" key="9">
    <source>
        <dbReference type="ARBA" id="ARBA00022737"/>
    </source>
</evidence>
<reference evidence="16" key="3">
    <citation type="submission" date="2025-09" db="UniProtKB">
        <authorList>
            <consortium name="Ensembl"/>
        </authorList>
    </citation>
    <scope>IDENTIFICATION</scope>
</reference>
<evidence type="ECO:0000256" key="1">
    <source>
        <dbReference type="ARBA" id="ARBA00003902"/>
    </source>
</evidence>
<organism evidence="16 17">
    <name type="scientific">Otolemur garnettii</name>
    <name type="common">Small-eared galago</name>
    <name type="synonym">Garnett's greater bushbaby</name>
    <dbReference type="NCBI Taxonomy" id="30611"/>
    <lineage>
        <taxon>Eukaryota</taxon>
        <taxon>Metazoa</taxon>
        <taxon>Chordata</taxon>
        <taxon>Craniata</taxon>
        <taxon>Vertebrata</taxon>
        <taxon>Euteleostomi</taxon>
        <taxon>Mammalia</taxon>
        <taxon>Eutheria</taxon>
        <taxon>Euarchontoglires</taxon>
        <taxon>Primates</taxon>
        <taxon>Strepsirrhini</taxon>
        <taxon>Lorisiformes</taxon>
        <taxon>Galagidae</taxon>
        <taxon>Otolemur</taxon>
    </lineage>
</organism>
<dbReference type="Ensembl" id="ENSOGAT00000014928.2">
    <property type="protein sequence ID" value="ENSOGAP00000020398.1"/>
    <property type="gene ID" value="ENSOGAG00000014929.2"/>
</dbReference>
<dbReference type="Gene3D" id="1.10.238.10">
    <property type="entry name" value="EF-hand"/>
    <property type="match status" value="1"/>
</dbReference>
<dbReference type="Pfam" id="PF00036">
    <property type="entry name" value="EF-hand_1"/>
    <property type="match status" value="1"/>
</dbReference>
<dbReference type="SUPFAM" id="SSF47473">
    <property type="entry name" value="EF-hand"/>
    <property type="match status" value="1"/>
</dbReference>
<dbReference type="SMART" id="SM00054">
    <property type="entry name" value="EFh"/>
    <property type="match status" value="1"/>
</dbReference>
<evidence type="ECO:0000256" key="11">
    <source>
        <dbReference type="ARBA" id="ARBA00022990"/>
    </source>
</evidence>
<dbReference type="PROSITE" id="PS50222">
    <property type="entry name" value="EF_HAND_2"/>
    <property type="match status" value="1"/>
</dbReference>
<comment type="function">
    <text evidence="1">Facilitates the differentiation and the cornification of keratinocytes.</text>
</comment>
<evidence type="ECO:0000256" key="3">
    <source>
        <dbReference type="ARBA" id="ARBA00004496"/>
    </source>
</evidence>
<dbReference type="FunFam" id="1.10.238.10:FF:000188">
    <property type="entry name" value="Protein S100"/>
    <property type="match status" value="1"/>
</dbReference>
<keyword evidence="10 14" id="KW-0106">Calcium</keyword>
<dbReference type="GeneTree" id="ENSGT00940000154172"/>
<evidence type="ECO:0000256" key="10">
    <source>
        <dbReference type="ARBA" id="ARBA00022837"/>
    </source>
</evidence>
<comment type="similarity">
    <text evidence="4 14">Belongs to the S-100 family.</text>
</comment>
<evidence type="ECO:0000313" key="16">
    <source>
        <dbReference type="Ensembl" id="ENSOGAP00000020398.1"/>
    </source>
</evidence>
<accession>H0XWA5</accession>
<dbReference type="GO" id="GO:0048306">
    <property type="term" value="F:calcium-dependent protein binding"/>
    <property type="evidence" value="ECO:0007669"/>
    <property type="project" value="InterPro"/>
</dbReference>
<evidence type="ECO:0000256" key="6">
    <source>
        <dbReference type="ARBA" id="ARBA00022490"/>
    </source>
</evidence>
<dbReference type="PANTHER" id="PTHR11639:SF60">
    <property type="entry name" value="PROTEIN S100-A11"/>
    <property type="match status" value="1"/>
</dbReference>
<dbReference type="InterPro" id="IPR018247">
    <property type="entry name" value="EF_Hand_1_Ca_BS"/>
</dbReference>
<dbReference type="Proteomes" id="UP000005225">
    <property type="component" value="Unassembled WGS sequence"/>
</dbReference>
<evidence type="ECO:0000256" key="4">
    <source>
        <dbReference type="ARBA" id="ARBA00007323"/>
    </source>
</evidence>
<reference evidence="16" key="2">
    <citation type="submission" date="2025-08" db="UniProtKB">
        <authorList>
            <consortium name="Ensembl"/>
        </authorList>
    </citation>
    <scope>IDENTIFICATION</scope>
</reference>
<evidence type="ECO:0000256" key="2">
    <source>
        <dbReference type="ARBA" id="ARBA00004123"/>
    </source>
</evidence>
<keyword evidence="9" id="KW-0677">Repeat</keyword>
<dbReference type="InterPro" id="IPR028482">
    <property type="entry name" value="S100A11"/>
</dbReference>
<dbReference type="GO" id="GO:0005615">
    <property type="term" value="C:extracellular space"/>
    <property type="evidence" value="ECO:0007669"/>
    <property type="project" value="TreeGrafter"/>
</dbReference>
<dbReference type="CDD" id="cd05023">
    <property type="entry name" value="S-100A11"/>
    <property type="match status" value="1"/>
</dbReference>
<evidence type="ECO:0000313" key="17">
    <source>
        <dbReference type="Proteomes" id="UP000005225"/>
    </source>
</evidence>
<dbReference type="GO" id="GO:0005634">
    <property type="term" value="C:nucleus"/>
    <property type="evidence" value="ECO:0007669"/>
    <property type="project" value="UniProtKB-SubCell"/>
</dbReference>
<evidence type="ECO:0000256" key="5">
    <source>
        <dbReference type="ARBA" id="ARBA00011748"/>
    </source>
</evidence>
<dbReference type="EMBL" id="AAQR03162092">
    <property type="status" value="NOT_ANNOTATED_CDS"/>
    <property type="molecule type" value="Genomic_DNA"/>
</dbReference>
<evidence type="ECO:0000256" key="13">
    <source>
        <dbReference type="ARBA" id="ARBA00023242"/>
    </source>
</evidence>
<dbReference type="PROSITE" id="PS00303">
    <property type="entry name" value="S100_CABP"/>
    <property type="match status" value="1"/>
</dbReference>
<dbReference type="PROSITE" id="PS00018">
    <property type="entry name" value="EF_HAND_1"/>
    <property type="match status" value="1"/>
</dbReference>
<dbReference type="OMA" id="MACEKCY"/>